<dbReference type="Pfam" id="PF04773">
    <property type="entry name" value="FecR"/>
    <property type="match status" value="1"/>
</dbReference>
<feature type="domain" description="Protein FecR C-terminal" evidence="3">
    <location>
        <begin position="283"/>
        <end position="350"/>
    </location>
</feature>
<dbReference type="Gene3D" id="2.60.120.1440">
    <property type="match status" value="1"/>
</dbReference>
<dbReference type="Pfam" id="PF16344">
    <property type="entry name" value="FecR_C"/>
    <property type="match status" value="1"/>
</dbReference>
<evidence type="ECO:0000259" key="2">
    <source>
        <dbReference type="Pfam" id="PF04773"/>
    </source>
</evidence>
<dbReference type="InterPro" id="IPR032508">
    <property type="entry name" value="FecR_C"/>
</dbReference>
<dbReference type="RefSeq" id="WP_330973135.1">
    <property type="nucleotide sequence ID" value="NZ_JAZGLY010000001.1"/>
</dbReference>
<evidence type="ECO:0000313" key="5">
    <source>
        <dbReference type="Proteomes" id="UP001357452"/>
    </source>
</evidence>
<keyword evidence="1" id="KW-0812">Transmembrane</keyword>
<reference evidence="4 5" key="1">
    <citation type="submission" date="2024-01" db="EMBL/GenBank/DDBJ databases">
        <title>Niabella digestum sp. nov., isolated from waste digestion system.</title>
        <authorList>
            <person name="Zhang L."/>
        </authorList>
    </citation>
    <scope>NUCLEOTIDE SEQUENCE [LARGE SCALE GENOMIC DNA]</scope>
    <source>
        <strain evidence="4 5">A18</strain>
    </source>
</reference>
<name>A0ABU7RCK7_9BACT</name>
<keyword evidence="1" id="KW-1133">Transmembrane helix</keyword>
<evidence type="ECO:0000313" key="4">
    <source>
        <dbReference type="EMBL" id="MEE6185726.1"/>
    </source>
</evidence>
<dbReference type="PIRSF" id="PIRSF018266">
    <property type="entry name" value="FecR"/>
    <property type="match status" value="1"/>
</dbReference>
<feature type="transmembrane region" description="Helical" evidence="1">
    <location>
        <begin position="92"/>
        <end position="109"/>
    </location>
</feature>
<dbReference type="PANTHER" id="PTHR30273">
    <property type="entry name" value="PERIPLASMIC SIGNAL SENSOR AND SIGMA FACTOR ACTIVATOR FECR-RELATED"/>
    <property type="match status" value="1"/>
</dbReference>
<evidence type="ECO:0000256" key="1">
    <source>
        <dbReference type="SAM" id="Phobius"/>
    </source>
</evidence>
<dbReference type="EMBL" id="JAZGLY010000001">
    <property type="protein sequence ID" value="MEE6185726.1"/>
    <property type="molecule type" value="Genomic_DNA"/>
</dbReference>
<feature type="domain" description="FecR protein" evidence="2">
    <location>
        <begin position="134"/>
        <end position="217"/>
    </location>
</feature>
<evidence type="ECO:0000259" key="3">
    <source>
        <dbReference type="Pfam" id="PF16344"/>
    </source>
</evidence>
<gene>
    <name evidence="4" type="ORF">V2H41_00435</name>
</gene>
<dbReference type="Proteomes" id="UP001357452">
    <property type="component" value="Unassembled WGS sequence"/>
</dbReference>
<sequence>MNNTEDIWGLMARCAFNEATNEERDLLQQYLHENPHLQQQYAWLLQILESKQEFDSQHKEPEIRTVQRILEKASREQEHNVLRIRKIRAKRVWAAAASVLIIIGLGYFLKLGSGEREPITRPIVTNAAPMTDPVMLADGSKVWLNSDSKLFFESDFNGATREVRLVGEAFFDIVRDTLRPFIVHVNELNINVLGTAFNVKSYEEDTEIQTTLYRGLIKLTKDKDDRFHPIMMYPNQKMVIPKKVLTKEYISVLNNVDVISLISVDSTIQEEERVETAWIYGRIDFKSESLEQIARKMARRYKVKFVFEDDAVKQLSFTGSFKNESLEAALRALQMAKPFSYKIKADEVIISSR</sequence>
<protein>
    <submittedName>
        <fullName evidence="4">FecR domain-containing protein</fullName>
    </submittedName>
</protein>
<keyword evidence="1" id="KW-0472">Membrane</keyword>
<organism evidence="4 5">
    <name type="scientific">Niabella digestorum</name>
    <dbReference type="NCBI Taxonomy" id="3117701"/>
    <lineage>
        <taxon>Bacteria</taxon>
        <taxon>Pseudomonadati</taxon>
        <taxon>Bacteroidota</taxon>
        <taxon>Chitinophagia</taxon>
        <taxon>Chitinophagales</taxon>
        <taxon>Chitinophagaceae</taxon>
        <taxon>Niabella</taxon>
    </lineage>
</organism>
<comment type="caution">
    <text evidence="4">The sequence shown here is derived from an EMBL/GenBank/DDBJ whole genome shotgun (WGS) entry which is preliminary data.</text>
</comment>
<keyword evidence="5" id="KW-1185">Reference proteome</keyword>
<dbReference type="InterPro" id="IPR012373">
    <property type="entry name" value="Ferrdict_sens_TM"/>
</dbReference>
<proteinExistence type="predicted"/>
<dbReference type="PANTHER" id="PTHR30273:SF2">
    <property type="entry name" value="PROTEIN FECR"/>
    <property type="match status" value="1"/>
</dbReference>
<dbReference type="InterPro" id="IPR006860">
    <property type="entry name" value="FecR"/>
</dbReference>
<accession>A0ABU7RCK7</accession>
<dbReference type="Gene3D" id="3.55.50.30">
    <property type="match status" value="1"/>
</dbReference>